<evidence type="ECO:0000256" key="2">
    <source>
        <dbReference type="ARBA" id="ARBA00022475"/>
    </source>
</evidence>
<feature type="chain" id="PRO_5032621789" description="EamA domain-containing protein" evidence="8">
    <location>
        <begin position="37"/>
        <end position="389"/>
    </location>
</feature>
<keyword evidence="4 7" id="KW-1133">Transmembrane helix</keyword>
<evidence type="ECO:0000256" key="7">
    <source>
        <dbReference type="SAM" id="Phobius"/>
    </source>
</evidence>
<dbReference type="GO" id="GO:0005886">
    <property type="term" value="C:plasma membrane"/>
    <property type="evidence" value="ECO:0007669"/>
    <property type="project" value="UniProtKB-SubCell"/>
</dbReference>
<dbReference type="InterPro" id="IPR051258">
    <property type="entry name" value="Diverse_Substrate_Transporter"/>
</dbReference>
<evidence type="ECO:0000256" key="6">
    <source>
        <dbReference type="SAM" id="MobiDB-lite"/>
    </source>
</evidence>
<keyword evidence="8" id="KW-0732">Signal</keyword>
<comment type="caution">
    <text evidence="10">The sequence shown here is derived from an EMBL/GenBank/DDBJ whole genome shotgun (WGS) entry which is preliminary data.</text>
</comment>
<keyword evidence="11" id="KW-1185">Reference proteome</keyword>
<feature type="region of interest" description="Disordered" evidence="6">
    <location>
        <begin position="42"/>
        <end position="66"/>
    </location>
</feature>
<dbReference type="Proteomes" id="UP000604046">
    <property type="component" value="Unassembled WGS sequence"/>
</dbReference>
<feature type="transmembrane region" description="Helical" evidence="7">
    <location>
        <begin position="328"/>
        <end position="348"/>
    </location>
</feature>
<feature type="transmembrane region" description="Helical" evidence="7">
    <location>
        <begin position="125"/>
        <end position="143"/>
    </location>
</feature>
<evidence type="ECO:0000256" key="8">
    <source>
        <dbReference type="SAM" id="SignalP"/>
    </source>
</evidence>
<feature type="transmembrane region" description="Helical" evidence="7">
    <location>
        <begin position="163"/>
        <end position="196"/>
    </location>
</feature>
<proteinExistence type="predicted"/>
<feature type="signal peptide" evidence="8">
    <location>
        <begin position="1"/>
        <end position="36"/>
    </location>
</feature>
<comment type="subcellular location">
    <subcellularLocation>
        <location evidence="1">Cell membrane</location>
        <topology evidence="1">Multi-pass membrane protein</topology>
    </subcellularLocation>
</comment>
<feature type="domain" description="EamA" evidence="9">
    <location>
        <begin position="261"/>
        <end position="366"/>
    </location>
</feature>
<gene>
    <name evidence="10" type="ORF">SNAT2548_LOCUS1783</name>
</gene>
<evidence type="ECO:0000256" key="5">
    <source>
        <dbReference type="ARBA" id="ARBA00023136"/>
    </source>
</evidence>
<keyword evidence="5 7" id="KW-0472">Membrane</keyword>
<reference evidence="10" key="1">
    <citation type="submission" date="2021-02" db="EMBL/GenBank/DDBJ databases">
        <authorList>
            <person name="Dougan E. K."/>
            <person name="Rhodes N."/>
            <person name="Thang M."/>
            <person name="Chan C."/>
        </authorList>
    </citation>
    <scope>NUCLEOTIDE SEQUENCE</scope>
</reference>
<dbReference type="Pfam" id="PF00892">
    <property type="entry name" value="EamA"/>
    <property type="match status" value="1"/>
</dbReference>
<keyword evidence="2" id="KW-1003">Cell membrane</keyword>
<evidence type="ECO:0000256" key="4">
    <source>
        <dbReference type="ARBA" id="ARBA00022989"/>
    </source>
</evidence>
<evidence type="ECO:0000256" key="1">
    <source>
        <dbReference type="ARBA" id="ARBA00004651"/>
    </source>
</evidence>
<evidence type="ECO:0000256" key="3">
    <source>
        <dbReference type="ARBA" id="ARBA00022692"/>
    </source>
</evidence>
<keyword evidence="3 7" id="KW-0812">Transmembrane</keyword>
<feature type="transmembrane region" description="Helical" evidence="7">
    <location>
        <begin position="230"/>
        <end position="250"/>
    </location>
</feature>
<sequence>MPVMPSAKGGRRGQRCALALFSLAVLCLCVFRSTGAFVSKPQVTPRLSPRSTHQDLAKDGSQGRPARSEIAEIAGVGTLDAATEEWLSALPSWFWRGVILVLCMLWATNFAVIKEITAQPGVTTQMYAVSRFTVAAGLMSPWISTASSPKVLAQAVECGLWVAFGYIGQAVGLMTTTASKSCFICTLNVVFVAMIVGITKRKFDPQTLCAAVLAVAGVGFLELAGSQQFVIGDLISLAMPVGFGMGYIRLEEIMAESPKDALPVTAVKLGVVALASWAYYALTAGAVDLDPVFASSTALTGILYTGVVTTAMALVVESVAFRFIDATSASVIFTTEPLWAAIFAVWLINEPFSAVDAVGGALVIGANVVKDMPSENLPWNWGKEGESDR</sequence>
<dbReference type="InterPro" id="IPR000620">
    <property type="entry name" value="EamA_dom"/>
</dbReference>
<dbReference type="PANTHER" id="PTHR42920">
    <property type="entry name" value="OS03G0707200 PROTEIN-RELATED"/>
    <property type="match status" value="1"/>
</dbReference>
<dbReference type="OrthoDB" id="2017960at2759"/>
<dbReference type="PANTHER" id="PTHR42920:SF5">
    <property type="entry name" value="EAMA DOMAIN-CONTAINING PROTEIN"/>
    <property type="match status" value="1"/>
</dbReference>
<evidence type="ECO:0000259" key="9">
    <source>
        <dbReference type="Pfam" id="PF00892"/>
    </source>
</evidence>
<protein>
    <recommendedName>
        <fullName evidence="9">EamA domain-containing protein</fullName>
    </recommendedName>
</protein>
<dbReference type="InterPro" id="IPR037185">
    <property type="entry name" value="EmrE-like"/>
</dbReference>
<feature type="transmembrane region" description="Helical" evidence="7">
    <location>
        <begin position="292"/>
        <end position="316"/>
    </location>
</feature>
<feature type="transmembrane region" description="Helical" evidence="7">
    <location>
        <begin position="262"/>
        <end position="280"/>
    </location>
</feature>
<dbReference type="SUPFAM" id="SSF103481">
    <property type="entry name" value="Multidrug resistance efflux transporter EmrE"/>
    <property type="match status" value="1"/>
</dbReference>
<evidence type="ECO:0000313" key="10">
    <source>
        <dbReference type="EMBL" id="CAE6956778.1"/>
    </source>
</evidence>
<name>A0A812HPD9_9DINO</name>
<feature type="transmembrane region" description="Helical" evidence="7">
    <location>
        <begin position="93"/>
        <end position="113"/>
    </location>
</feature>
<evidence type="ECO:0000313" key="11">
    <source>
        <dbReference type="Proteomes" id="UP000604046"/>
    </source>
</evidence>
<organism evidence="10 11">
    <name type="scientific">Symbiodinium natans</name>
    <dbReference type="NCBI Taxonomy" id="878477"/>
    <lineage>
        <taxon>Eukaryota</taxon>
        <taxon>Sar</taxon>
        <taxon>Alveolata</taxon>
        <taxon>Dinophyceae</taxon>
        <taxon>Suessiales</taxon>
        <taxon>Symbiodiniaceae</taxon>
        <taxon>Symbiodinium</taxon>
    </lineage>
</organism>
<dbReference type="AlphaFoldDB" id="A0A812HPD9"/>
<accession>A0A812HPD9</accession>
<dbReference type="EMBL" id="CAJNDS010000102">
    <property type="protein sequence ID" value="CAE6956778.1"/>
    <property type="molecule type" value="Genomic_DNA"/>
</dbReference>